<sequence length="89" mass="10143">MTGPPLGDLVQHVAATTGLPAPTAARLVADVVAYLDESVEQYVRRRHRELQRRRLTNDRIWALIAAELPQRRFSAPVLTQRQLRRIVYG</sequence>
<comment type="caution">
    <text evidence="1">The sequence shown here is derived from an EMBL/GenBank/DDBJ whole genome shotgun (WGS) entry which is preliminary data.</text>
</comment>
<protein>
    <submittedName>
        <fullName evidence="1">Uncharacterized protein</fullName>
    </submittedName>
</protein>
<reference evidence="1 2" key="1">
    <citation type="submission" date="2018-02" db="EMBL/GenBank/DDBJ databases">
        <title>Genomic Encyclopedia of Archaeal and Bacterial Type Strains, Phase II (KMG-II): from individual species to whole genera.</title>
        <authorList>
            <person name="Goeker M."/>
        </authorList>
    </citation>
    <scope>NUCLEOTIDE SEQUENCE [LARGE SCALE GENOMIC DNA]</scope>
    <source>
        <strain evidence="1 2">DSM 22857</strain>
    </source>
</reference>
<gene>
    <name evidence="1" type="ORF">CLV92_10141</name>
</gene>
<keyword evidence="2" id="KW-1185">Reference proteome</keyword>
<evidence type="ECO:0000313" key="2">
    <source>
        <dbReference type="Proteomes" id="UP000239485"/>
    </source>
</evidence>
<accession>A0A2S6IVN8</accession>
<evidence type="ECO:0000313" key="1">
    <source>
        <dbReference type="EMBL" id="PPK98346.1"/>
    </source>
</evidence>
<dbReference type="EMBL" id="PTJD01000001">
    <property type="protein sequence ID" value="PPK98346.1"/>
    <property type="molecule type" value="Genomic_DNA"/>
</dbReference>
<dbReference type="OrthoDB" id="3214269at2"/>
<name>A0A2S6IVN8_9ACTN</name>
<organism evidence="1 2">
    <name type="scientific">Kineococcus xinjiangensis</name>
    <dbReference type="NCBI Taxonomy" id="512762"/>
    <lineage>
        <taxon>Bacteria</taxon>
        <taxon>Bacillati</taxon>
        <taxon>Actinomycetota</taxon>
        <taxon>Actinomycetes</taxon>
        <taxon>Kineosporiales</taxon>
        <taxon>Kineosporiaceae</taxon>
        <taxon>Kineococcus</taxon>
    </lineage>
</organism>
<dbReference type="RefSeq" id="WP_104430790.1">
    <property type="nucleotide sequence ID" value="NZ_PTJD01000001.1"/>
</dbReference>
<dbReference type="Proteomes" id="UP000239485">
    <property type="component" value="Unassembled WGS sequence"/>
</dbReference>
<proteinExistence type="predicted"/>
<dbReference type="AlphaFoldDB" id="A0A2S6IVN8"/>